<proteinExistence type="inferred from homology"/>
<gene>
    <name evidence="2" type="primary">nrdB</name>
    <name evidence="2" type="ORF">TRFO_12548</name>
</gene>
<dbReference type="AlphaFoldDB" id="A0A1J4L5J7"/>
<dbReference type="Gene3D" id="1.10.620.20">
    <property type="entry name" value="Ribonucleotide Reductase, subunit A"/>
    <property type="match status" value="1"/>
</dbReference>
<dbReference type="GO" id="GO:0009263">
    <property type="term" value="P:deoxyribonucleotide biosynthetic process"/>
    <property type="evidence" value="ECO:0007669"/>
    <property type="project" value="InterPro"/>
</dbReference>
<comment type="caution">
    <text evidence="2">The sequence shown here is derived from an EMBL/GenBank/DDBJ whole genome shotgun (WGS) entry which is preliminary data.</text>
</comment>
<dbReference type="InterPro" id="IPR033909">
    <property type="entry name" value="RNR_small"/>
</dbReference>
<organism evidence="2 3">
    <name type="scientific">Tritrichomonas foetus</name>
    <dbReference type="NCBI Taxonomy" id="1144522"/>
    <lineage>
        <taxon>Eukaryota</taxon>
        <taxon>Metamonada</taxon>
        <taxon>Parabasalia</taxon>
        <taxon>Tritrichomonadida</taxon>
        <taxon>Tritrichomonadidae</taxon>
        <taxon>Tritrichomonas</taxon>
    </lineage>
</organism>
<dbReference type="GeneID" id="94831402"/>
<reference evidence="2" key="1">
    <citation type="submission" date="2016-10" db="EMBL/GenBank/DDBJ databases">
        <authorList>
            <person name="Benchimol M."/>
            <person name="Almeida L.G."/>
            <person name="Vasconcelos A.T."/>
            <person name="Perreira-Neves A."/>
            <person name="Rosa I.A."/>
            <person name="Tasca T."/>
            <person name="Bogo M.R."/>
            <person name="de Souza W."/>
        </authorList>
    </citation>
    <scope>NUCLEOTIDE SEQUENCE [LARGE SCALE GENOMIC DNA]</scope>
    <source>
        <strain evidence="2">K</strain>
    </source>
</reference>
<sequence>MFIDSYPHFLNVYTFFLMQLYTKDPSDYKNEPIFMGKNRNVQRYDIMKYPFFSERAKIMRGLFWSPEEVNMSKDRTDYGTLSPGLQHVFVSNLKYQTLLDSLMGRSLMMTIGRVITNPEFEECLAWWDTFEVLHSRSYSHIIQGIFDDPSPVFDDILINDYITKRSQTVIRYYDDLEEATNEYAVRRNSKDPVQGEELEALKEKILLALVNINILEGIRFYVSFACSFAFGENKIMVGNASIIKLIATDESQHLILSQYLLKILQENESEGFVELWKKNVEKIRDMYRVAFEEEKEWAAYLFKDEAMLGLNEPILVEYLKHILYSRMAAINLEPIVEEIRENPIPWIDNWLQYGHVETLPQETENIAYTIGTLKSDLKLDEMELL</sequence>
<dbReference type="VEuPathDB" id="TrichDB:TRFO_12548"/>
<keyword evidence="3" id="KW-1185">Reference proteome</keyword>
<dbReference type="PANTHER" id="PTHR23409">
    <property type="entry name" value="RIBONUCLEOSIDE-DIPHOSPHATE REDUCTASE SMALL CHAIN"/>
    <property type="match status" value="1"/>
</dbReference>
<dbReference type="Pfam" id="PF00268">
    <property type="entry name" value="Ribonuc_red_sm"/>
    <property type="match status" value="1"/>
</dbReference>
<evidence type="ECO:0000313" key="3">
    <source>
        <dbReference type="Proteomes" id="UP000179807"/>
    </source>
</evidence>
<dbReference type="Proteomes" id="UP000179807">
    <property type="component" value="Unassembled WGS sequence"/>
</dbReference>
<dbReference type="NCBIfam" id="NF006576">
    <property type="entry name" value="PRK09101.1"/>
    <property type="match status" value="1"/>
</dbReference>
<dbReference type="GO" id="GO:0016491">
    <property type="term" value="F:oxidoreductase activity"/>
    <property type="evidence" value="ECO:0007669"/>
    <property type="project" value="InterPro"/>
</dbReference>
<accession>A0A1J4L5J7</accession>
<evidence type="ECO:0000313" key="2">
    <source>
        <dbReference type="EMBL" id="OHT17221.1"/>
    </source>
</evidence>
<dbReference type="RefSeq" id="XP_068370357.1">
    <property type="nucleotide sequence ID" value="XM_068496698.1"/>
</dbReference>
<dbReference type="InterPro" id="IPR009078">
    <property type="entry name" value="Ferritin-like_SF"/>
</dbReference>
<evidence type="ECO:0000256" key="1">
    <source>
        <dbReference type="ARBA" id="ARBA00009303"/>
    </source>
</evidence>
<dbReference type="EMBL" id="MLAK01000024">
    <property type="protein sequence ID" value="OHT17221.1"/>
    <property type="molecule type" value="Genomic_DNA"/>
</dbReference>
<dbReference type="PANTHER" id="PTHR23409:SF18">
    <property type="entry name" value="RIBONUCLEOSIDE-DIPHOSPHATE REDUCTASE SUBUNIT M2"/>
    <property type="match status" value="1"/>
</dbReference>
<dbReference type="InterPro" id="IPR012348">
    <property type="entry name" value="RNR-like"/>
</dbReference>
<dbReference type="SUPFAM" id="SSF47240">
    <property type="entry name" value="Ferritin-like"/>
    <property type="match status" value="1"/>
</dbReference>
<name>A0A1J4L5J7_9EUKA</name>
<dbReference type="CDD" id="cd01049">
    <property type="entry name" value="RNRR2"/>
    <property type="match status" value="1"/>
</dbReference>
<comment type="similarity">
    <text evidence="1">Belongs to the ribonucleoside diphosphate reductase small chain family.</text>
</comment>
<dbReference type="InterPro" id="IPR000358">
    <property type="entry name" value="RNR_small_fam"/>
</dbReference>
<dbReference type="OrthoDB" id="10248373at2759"/>
<protein>
    <submittedName>
        <fullName evidence="2">Ribonucleoside-diphosphate reductase subunit beta</fullName>
    </submittedName>
</protein>